<dbReference type="GO" id="GO:0016757">
    <property type="term" value="F:glycosyltransferase activity"/>
    <property type="evidence" value="ECO:0007669"/>
    <property type="project" value="UniProtKB-KW"/>
</dbReference>
<feature type="domain" description="Glycosyl transferase family 51" evidence="11">
    <location>
        <begin position="96"/>
        <end position="273"/>
    </location>
</feature>
<keyword evidence="9" id="KW-0812">Transmembrane</keyword>
<organism evidence="12 13">
    <name type="scientific">Actinomycetospora chibensis</name>
    <dbReference type="NCBI Taxonomy" id="663606"/>
    <lineage>
        <taxon>Bacteria</taxon>
        <taxon>Bacillati</taxon>
        <taxon>Actinomycetota</taxon>
        <taxon>Actinomycetes</taxon>
        <taxon>Pseudonocardiales</taxon>
        <taxon>Pseudonocardiaceae</taxon>
        <taxon>Actinomycetospora</taxon>
    </lineage>
</organism>
<dbReference type="SUPFAM" id="SSF56601">
    <property type="entry name" value="beta-lactamase/transpeptidase-like"/>
    <property type="match status" value="1"/>
</dbReference>
<evidence type="ECO:0000256" key="9">
    <source>
        <dbReference type="SAM" id="Phobius"/>
    </source>
</evidence>
<dbReference type="InterPro" id="IPR001460">
    <property type="entry name" value="PCN-bd_Tpept"/>
</dbReference>
<feature type="transmembrane region" description="Helical" evidence="9">
    <location>
        <begin position="25"/>
        <end position="49"/>
    </location>
</feature>
<dbReference type="EMBL" id="JBHSIM010000051">
    <property type="protein sequence ID" value="MFC4835839.1"/>
    <property type="molecule type" value="Genomic_DNA"/>
</dbReference>
<evidence type="ECO:0000256" key="8">
    <source>
        <dbReference type="ARBA" id="ARBA00049902"/>
    </source>
</evidence>
<keyword evidence="1" id="KW-0121">Carboxypeptidase</keyword>
<dbReference type="Pfam" id="PF00905">
    <property type="entry name" value="Transpeptidase"/>
    <property type="match status" value="1"/>
</dbReference>
<keyword evidence="6" id="KW-0511">Multifunctional enzyme</keyword>
<keyword evidence="5" id="KW-0378">Hydrolase</keyword>
<evidence type="ECO:0000259" key="11">
    <source>
        <dbReference type="Pfam" id="PF00912"/>
    </source>
</evidence>
<evidence type="ECO:0000256" key="1">
    <source>
        <dbReference type="ARBA" id="ARBA00022645"/>
    </source>
</evidence>
<dbReference type="InterPro" id="IPR001264">
    <property type="entry name" value="Glyco_trans_51"/>
</dbReference>
<protein>
    <submittedName>
        <fullName evidence="12">Transglycosylase domain-containing protein</fullName>
        <ecNumber evidence="12">2.4.-.-</ecNumber>
    </submittedName>
</protein>
<name>A0ABV9RQS4_9PSEU</name>
<dbReference type="InterPro" id="IPR036950">
    <property type="entry name" value="PBP_transglycosylase"/>
</dbReference>
<dbReference type="Proteomes" id="UP001595909">
    <property type="component" value="Unassembled WGS sequence"/>
</dbReference>
<dbReference type="SUPFAM" id="SSF53955">
    <property type="entry name" value="Lysozyme-like"/>
    <property type="match status" value="1"/>
</dbReference>
<comment type="caution">
    <text evidence="12">The sequence shown here is derived from an EMBL/GenBank/DDBJ whole genome shotgun (WGS) entry which is preliminary data.</text>
</comment>
<comment type="catalytic activity">
    <reaction evidence="8">
        <text>[GlcNAc-(1-&gt;4)-Mur2Ac(oyl-L-Ala-gamma-D-Glu-L-Lys-D-Ala-D-Ala)](n)-di-trans,octa-cis-undecaprenyl diphosphate + beta-D-GlcNAc-(1-&gt;4)-Mur2Ac(oyl-L-Ala-gamma-D-Glu-L-Lys-D-Ala-D-Ala)-di-trans,octa-cis-undecaprenyl diphosphate = [GlcNAc-(1-&gt;4)-Mur2Ac(oyl-L-Ala-gamma-D-Glu-L-Lys-D-Ala-D-Ala)](n+1)-di-trans,octa-cis-undecaprenyl diphosphate + di-trans,octa-cis-undecaprenyl diphosphate + H(+)</text>
        <dbReference type="Rhea" id="RHEA:23708"/>
        <dbReference type="Rhea" id="RHEA-COMP:9602"/>
        <dbReference type="Rhea" id="RHEA-COMP:9603"/>
        <dbReference type="ChEBI" id="CHEBI:15378"/>
        <dbReference type="ChEBI" id="CHEBI:58405"/>
        <dbReference type="ChEBI" id="CHEBI:60033"/>
        <dbReference type="ChEBI" id="CHEBI:78435"/>
        <dbReference type="EC" id="2.4.99.28"/>
    </reaction>
</comment>
<dbReference type="EC" id="2.4.-.-" evidence="12"/>
<evidence type="ECO:0000313" key="13">
    <source>
        <dbReference type="Proteomes" id="UP001595909"/>
    </source>
</evidence>
<feature type="domain" description="Penicillin-binding protein transpeptidase" evidence="10">
    <location>
        <begin position="369"/>
        <end position="630"/>
    </location>
</feature>
<evidence type="ECO:0000313" key="12">
    <source>
        <dbReference type="EMBL" id="MFC4835839.1"/>
    </source>
</evidence>
<keyword evidence="9" id="KW-0472">Membrane</keyword>
<gene>
    <name evidence="12" type="ORF">ACFPEL_25750</name>
</gene>
<keyword evidence="3 12" id="KW-0328">Glycosyltransferase</keyword>
<dbReference type="Pfam" id="PF00912">
    <property type="entry name" value="Transgly"/>
    <property type="match status" value="1"/>
</dbReference>
<evidence type="ECO:0000256" key="2">
    <source>
        <dbReference type="ARBA" id="ARBA00022670"/>
    </source>
</evidence>
<evidence type="ECO:0000256" key="7">
    <source>
        <dbReference type="ARBA" id="ARBA00034000"/>
    </source>
</evidence>
<comment type="catalytic activity">
    <reaction evidence="7">
        <text>Preferential cleavage: (Ac)2-L-Lys-D-Ala-|-D-Ala. Also transpeptidation of peptidyl-alanyl moieties that are N-acyl substituents of D-alanine.</text>
        <dbReference type="EC" id="3.4.16.4"/>
    </reaction>
</comment>
<dbReference type="InterPro" id="IPR050396">
    <property type="entry name" value="Glycosyltr_51/Transpeptidase"/>
</dbReference>
<proteinExistence type="predicted"/>
<dbReference type="Gene3D" id="1.10.3810.10">
    <property type="entry name" value="Biosynthetic peptidoglycan transglycosylase-like"/>
    <property type="match status" value="1"/>
</dbReference>
<dbReference type="RefSeq" id="WP_274187985.1">
    <property type="nucleotide sequence ID" value="NZ_BAABHN010000051.1"/>
</dbReference>
<keyword evidence="4 12" id="KW-0808">Transferase</keyword>
<dbReference type="PANTHER" id="PTHR32282:SF33">
    <property type="entry name" value="PEPTIDOGLYCAN GLYCOSYLTRANSFERASE"/>
    <property type="match status" value="1"/>
</dbReference>
<dbReference type="Gene3D" id="3.40.710.10">
    <property type="entry name" value="DD-peptidase/beta-lactamase superfamily"/>
    <property type="match status" value="1"/>
</dbReference>
<evidence type="ECO:0000259" key="10">
    <source>
        <dbReference type="Pfam" id="PF00905"/>
    </source>
</evidence>
<evidence type="ECO:0000256" key="4">
    <source>
        <dbReference type="ARBA" id="ARBA00022679"/>
    </source>
</evidence>
<keyword evidence="9" id="KW-1133">Transmembrane helix</keyword>
<reference evidence="13" key="1">
    <citation type="journal article" date="2019" name="Int. J. Syst. Evol. Microbiol.">
        <title>The Global Catalogue of Microorganisms (GCM) 10K type strain sequencing project: providing services to taxonomists for standard genome sequencing and annotation.</title>
        <authorList>
            <consortium name="The Broad Institute Genomics Platform"/>
            <consortium name="The Broad Institute Genome Sequencing Center for Infectious Disease"/>
            <person name="Wu L."/>
            <person name="Ma J."/>
        </authorList>
    </citation>
    <scope>NUCLEOTIDE SEQUENCE [LARGE SCALE GENOMIC DNA]</scope>
    <source>
        <strain evidence="13">CCUG 50347</strain>
    </source>
</reference>
<keyword evidence="2" id="KW-0645">Protease</keyword>
<evidence type="ECO:0000256" key="6">
    <source>
        <dbReference type="ARBA" id="ARBA00023268"/>
    </source>
</evidence>
<dbReference type="InterPro" id="IPR012338">
    <property type="entry name" value="Beta-lactam/transpept-like"/>
</dbReference>
<evidence type="ECO:0000256" key="5">
    <source>
        <dbReference type="ARBA" id="ARBA00022801"/>
    </source>
</evidence>
<dbReference type="PANTHER" id="PTHR32282">
    <property type="entry name" value="BINDING PROTEIN TRANSPEPTIDASE, PUTATIVE-RELATED"/>
    <property type="match status" value="1"/>
</dbReference>
<accession>A0ABV9RQS4</accession>
<evidence type="ECO:0000256" key="3">
    <source>
        <dbReference type="ARBA" id="ARBA00022676"/>
    </source>
</evidence>
<keyword evidence="13" id="KW-1185">Reference proteome</keyword>
<dbReference type="InterPro" id="IPR023346">
    <property type="entry name" value="Lysozyme-like_dom_sf"/>
</dbReference>
<sequence>MGSRDVEDFDHGDQRHEPDAGRGLLLLRGAVATALAGLLMAALLAPVAIGAGTVLVRAASGVGATTIGVLDRAPDAATVVTDATGAPMALLYRRFRLPVGPAGIADTMKAAIVAIEDRRFYAHDGVDPQGLVRALVSNAVHSTPLEGQGASTITMQYVKNQRLYTLADTEEERRAATADTVSRKLTEVRLAHRIEDRLDKDTILARYLDLVYFGRGAYGVEAAARTWFGTSASDLTVPQAALLAGIVRAPATYDPIENPGAALARRDQVLTAMTEVGSLTPAQAAAARAAPLGVAPDPALPAEGCLGAREGTGFFCREVVDRLTAAGLDLATGGYTVRTTLDPRVAAEARAAARDAIDPDGEVAEAVAVVAPRPDRRPILALVANRPYGDDAAAGETMLPITTAPLRGAGSIYKIFTAAAALERELVAPDSELEVPQRYTSTAFDDAGDDYTVENLGAFDDDLTLTEALARSPNTTFLALLDRLGSVDPVVDVARRLGLRTTLSAPGPDGRSLAERVRAAEQASFTLGPDPTSPLDLANVAATITAGGTWCPPTLVARVTDRAGRDVTPPAPPCERAVAPEIADQLRTALSQDHVDGTAADAADEAGWQRPMIGKTGTTQRSASAAFLGATDRYAAAVMAFALDDSEPVCVDPVRTCSDGDLTGGSVPADTWFDLMTPLHRGSDTVTPPDPYGDED</sequence>